<dbReference type="EC" id="6.3.4.19" evidence="8"/>
<dbReference type="PATRIC" id="fig|1423747.3.peg.1791"/>
<dbReference type="Pfam" id="PF01171">
    <property type="entry name" value="ATP_bind_3"/>
    <property type="match status" value="1"/>
</dbReference>
<comment type="similarity">
    <text evidence="8">Belongs to the tRNA(Ile)-lysidine synthase family.</text>
</comment>
<keyword evidence="2 8" id="KW-0963">Cytoplasm</keyword>
<evidence type="ECO:0000256" key="5">
    <source>
        <dbReference type="ARBA" id="ARBA00022741"/>
    </source>
</evidence>
<dbReference type="EMBL" id="AZEX01000052">
    <property type="protein sequence ID" value="KRL59265.1"/>
    <property type="molecule type" value="Genomic_DNA"/>
</dbReference>
<dbReference type="InterPro" id="IPR014729">
    <property type="entry name" value="Rossmann-like_a/b/a_fold"/>
</dbReference>
<dbReference type="PANTHER" id="PTHR43033">
    <property type="entry name" value="TRNA(ILE)-LYSIDINE SYNTHASE-RELATED"/>
    <property type="match status" value="1"/>
</dbReference>
<evidence type="ECO:0000256" key="6">
    <source>
        <dbReference type="ARBA" id="ARBA00022840"/>
    </source>
</evidence>
<dbReference type="STRING" id="1423747.FC69_GL001762"/>
<keyword evidence="5" id="KW-0547">Nucleotide-binding</keyword>
<accession>A0A0R1RR77</accession>
<dbReference type="SMART" id="SM00977">
    <property type="entry name" value="TilS_C"/>
    <property type="match status" value="1"/>
</dbReference>
<dbReference type="InterPro" id="IPR011063">
    <property type="entry name" value="TilS/TtcA_N"/>
</dbReference>
<evidence type="ECO:0000256" key="7">
    <source>
        <dbReference type="ARBA" id="ARBA00048539"/>
    </source>
</evidence>
<evidence type="ECO:0000259" key="9">
    <source>
        <dbReference type="SMART" id="SM00977"/>
    </source>
</evidence>
<dbReference type="RefSeq" id="WP_025083883.1">
    <property type="nucleotide sequence ID" value="NZ_AZEX01000052.1"/>
</dbReference>
<comment type="function">
    <text evidence="8">Ligates lysine onto the cytidine present at position 34 of the AUA codon-specific tRNA(Ile) that contains the anticodon CAU, in an ATP-dependent manner. Cytidine is converted to lysidine, thus changing the amino acid specificity of the tRNA from methionine to isoleucine.</text>
</comment>
<dbReference type="InterPro" id="IPR012796">
    <property type="entry name" value="Lysidine-tRNA-synth_C"/>
</dbReference>
<keyword evidence="3 8" id="KW-0436">Ligase</keyword>
<dbReference type="SUPFAM" id="SSF56037">
    <property type="entry name" value="PheT/TilS domain"/>
    <property type="match status" value="1"/>
</dbReference>
<dbReference type="GO" id="GO:0005737">
    <property type="term" value="C:cytoplasm"/>
    <property type="evidence" value="ECO:0007669"/>
    <property type="project" value="UniProtKB-SubCell"/>
</dbReference>
<dbReference type="eggNOG" id="COG0037">
    <property type="taxonomic scope" value="Bacteria"/>
</dbReference>
<evidence type="ECO:0000313" key="10">
    <source>
        <dbReference type="EMBL" id="KRL59265.1"/>
    </source>
</evidence>
<dbReference type="PANTHER" id="PTHR43033:SF1">
    <property type="entry name" value="TRNA(ILE)-LYSIDINE SYNTHASE-RELATED"/>
    <property type="match status" value="1"/>
</dbReference>
<protein>
    <recommendedName>
        <fullName evidence="8">tRNA(Ile)-lysidine synthase</fullName>
        <ecNumber evidence="8">6.3.4.19</ecNumber>
    </recommendedName>
    <alternativeName>
        <fullName evidence="8">tRNA(Ile)-2-lysyl-cytidine synthase</fullName>
    </alternativeName>
    <alternativeName>
        <fullName evidence="8">tRNA(Ile)-lysidine synthetase</fullName>
    </alternativeName>
</protein>
<organism evidence="10 11">
    <name type="scientific">Latilactobacillus fuchuensis DSM 14340 = JCM 11249</name>
    <dbReference type="NCBI Taxonomy" id="1423747"/>
    <lineage>
        <taxon>Bacteria</taxon>
        <taxon>Bacillati</taxon>
        <taxon>Bacillota</taxon>
        <taxon>Bacilli</taxon>
        <taxon>Lactobacillales</taxon>
        <taxon>Lactobacillaceae</taxon>
        <taxon>Latilactobacillus</taxon>
    </lineage>
</organism>
<name>A0A0R1RR77_9LACO</name>
<proteinExistence type="inferred from homology"/>
<dbReference type="HAMAP" id="MF_01161">
    <property type="entry name" value="tRNA_Ile_lys_synt"/>
    <property type="match status" value="1"/>
</dbReference>
<keyword evidence="6" id="KW-0067">ATP-binding</keyword>
<sequence length="456" mass="52193">MVTQAFQNLIKEQQFWQPAEKVVVATSTGVDSMVLLQLLTQLPMGLKPTIIVAHVNHELRAESTTEETYLRQYCEQQQLTLKVAHWPANAHPTTGIEAAARQFRYHFFESVMQTTGAKVLLTAHHGDDQLETLVMKLIRSGELHEMRGIQVSRPFGPGQLVRPLLPFSKAMLRDFATQQAIRFFEDETNESLTVLRNRVRHQIVPQLKQENPQIIQNANRFSTRLSAVLAVQNDWAMTVVKLMVRHKAQTELVGDLTIVQQFTPVQQRLIWQQLWRTEYPGLPALKSNQLTELIQFTNQQAKPQGQIDLGHDYALMKVYDQFIIQSGSPQESVATTESAELTVNQWCSLPNTERIGVFDLEHLPQKVTSQQVIWLTSTDWPLTVQQLTGSERLAIGHEHTKSIKRLFIDLKWSQSQRQNSWGVWSQNQLIGHPQLRVSALFNQPQTGKIRYVLCCD</sequence>
<dbReference type="AlphaFoldDB" id="A0A0R1RR77"/>
<keyword evidence="4 8" id="KW-0819">tRNA processing</keyword>
<evidence type="ECO:0000313" key="11">
    <source>
        <dbReference type="Proteomes" id="UP000051264"/>
    </source>
</evidence>
<dbReference type="GO" id="GO:0005524">
    <property type="term" value="F:ATP binding"/>
    <property type="evidence" value="ECO:0007669"/>
    <property type="project" value="UniProtKB-KW"/>
</dbReference>
<dbReference type="Proteomes" id="UP000051264">
    <property type="component" value="Unassembled WGS sequence"/>
</dbReference>
<dbReference type="OrthoDB" id="9807403at2"/>
<dbReference type="SUPFAM" id="SSF52402">
    <property type="entry name" value="Adenine nucleotide alpha hydrolases-like"/>
    <property type="match status" value="1"/>
</dbReference>
<dbReference type="GO" id="GO:0032267">
    <property type="term" value="F:tRNA(Ile)-lysidine synthase activity"/>
    <property type="evidence" value="ECO:0007669"/>
    <property type="project" value="UniProtKB-EC"/>
</dbReference>
<evidence type="ECO:0000256" key="1">
    <source>
        <dbReference type="ARBA" id="ARBA00004496"/>
    </source>
</evidence>
<dbReference type="Gene3D" id="3.40.50.620">
    <property type="entry name" value="HUPs"/>
    <property type="match status" value="1"/>
</dbReference>
<evidence type="ECO:0000256" key="4">
    <source>
        <dbReference type="ARBA" id="ARBA00022694"/>
    </source>
</evidence>
<evidence type="ECO:0000256" key="3">
    <source>
        <dbReference type="ARBA" id="ARBA00022598"/>
    </source>
</evidence>
<feature type="domain" description="Lysidine-tRNA(Ile) synthetase C-terminal" evidence="9">
    <location>
        <begin position="382"/>
        <end position="453"/>
    </location>
</feature>
<comment type="subcellular location">
    <subcellularLocation>
        <location evidence="1 8">Cytoplasm</location>
    </subcellularLocation>
</comment>
<dbReference type="CDD" id="cd01992">
    <property type="entry name" value="TilS_N"/>
    <property type="match status" value="1"/>
</dbReference>
<gene>
    <name evidence="8" type="primary">tilS</name>
    <name evidence="10" type="ORF">FC69_GL001762</name>
</gene>
<evidence type="ECO:0000256" key="8">
    <source>
        <dbReference type="HAMAP-Rule" id="MF_01161"/>
    </source>
</evidence>
<comment type="catalytic activity">
    <reaction evidence="7 8">
        <text>cytidine(34) in tRNA(Ile2) + L-lysine + ATP = lysidine(34) in tRNA(Ile2) + AMP + diphosphate + H(+)</text>
        <dbReference type="Rhea" id="RHEA:43744"/>
        <dbReference type="Rhea" id="RHEA-COMP:10625"/>
        <dbReference type="Rhea" id="RHEA-COMP:10670"/>
        <dbReference type="ChEBI" id="CHEBI:15378"/>
        <dbReference type="ChEBI" id="CHEBI:30616"/>
        <dbReference type="ChEBI" id="CHEBI:32551"/>
        <dbReference type="ChEBI" id="CHEBI:33019"/>
        <dbReference type="ChEBI" id="CHEBI:82748"/>
        <dbReference type="ChEBI" id="CHEBI:83665"/>
        <dbReference type="ChEBI" id="CHEBI:456215"/>
        <dbReference type="EC" id="6.3.4.19"/>
    </reaction>
</comment>
<comment type="caution">
    <text evidence="10">The sequence shown here is derived from an EMBL/GenBank/DDBJ whole genome shotgun (WGS) entry which is preliminary data.</text>
</comment>
<comment type="caution">
    <text evidence="8">Lacks conserved residue(s) required for the propagation of feature annotation.</text>
</comment>
<dbReference type="InterPro" id="IPR012094">
    <property type="entry name" value="tRNA_Ile_lys_synt"/>
</dbReference>
<dbReference type="NCBIfam" id="TIGR02432">
    <property type="entry name" value="lysidine_TilS_N"/>
    <property type="match status" value="1"/>
</dbReference>
<dbReference type="GO" id="GO:0006400">
    <property type="term" value="P:tRNA modification"/>
    <property type="evidence" value="ECO:0007669"/>
    <property type="project" value="UniProtKB-UniRule"/>
</dbReference>
<dbReference type="InterPro" id="IPR012795">
    <property type="entry name" value="tRNA_Ile_lys_synt_N"/>
</dbReference>
<evidence type="ECO:0000256" key="2">
    <source>
        <dbReference type="ARBA" id="ARBA00022490"/>
    </source>
</evidence>
<reference evidence="10 11" key="1">
    <citation type="journal article" date="2015" name="Genome Announc.">
        <title>Expanding the biotechnology potential of lactobacilli through comparative genomics of 213 strains and associated genera.</title>
        <authorList>
            <person name="Sun Z."/>
            <person name="Harris H.M."/>
            <person name="McCann A."/>
            <person name="Guo C."/>
            <person name="Argimon S."/>
            <person name="Zhang W."/>
            <person name="Yang X."/>
            <person name="Jeffery I.B."/>
            <person name="Cooney J.C."/>
            <person name="Kagawa T.F."/>
            <person name="Liu W."/>
            <person name="Song Y."/>
            <person name="Salvetti E."/>
            <person name="Wrobel A."/>
            <person name="Rasinkangas P."/>
            <person name="Parkhill J."/>
            <person name="Rea M.C."/>
            <person name="O'Sullivan O."/>
            <person name="Ritari J."/>
            <person name="Douillard F.P."/>
            <person name="Paul Ross R."/>
            <person name="Yang R."/>
            <person name="Briner A.E."/>
            <person name="Felis G.E."/>
            <person name="de Vos W.M."/>
            <person name="Barrangou R."/>
            <person name="Klaenhammer T.R."/>
            <person name="Caufield P.W."/>
            <person name="Cui Y."/>
            <person name="Zhang H."/>
            <person name="O'Toole P.W."/>
        </authorList>
    </citation>
    <scope>NUCLEOTIDE SEQUENCE [LARGE SCALE GENOMIC DNA]</scope>
    <source>
        <strain evidence="10 11">DSM 14340</strain>
    </source>
</reference>